<dbReference type="STRING" id="1798543.A2898_03295"/>
<reference evidence="2 3" key="1">
    <citation type="journal article" date="2016" name="Nat. Commun.">
        <title>Thousands of microbial genomes shed light on interconnected biogeochemical processes in an aquifer system.</title>
        <authorList>
            <person name="Anantharaman K."/>
            <person name="Brown C.T."/>
            <person name="Hug L.A."/>
            <person name="Sharon I."/>
            <person name="Castelle C.J."/>
            <person name="Probst A.J."/>
            <person name="Thomas B.C."/>
            <person name="Singh A."/>
            <person name="Wilkins M.J."/>
            <person name="Karaoz U."/>
            <person name="Brodie E.L."/>
            <person name="Williams K.H."/>
            <person name="Hubbard S.S."/>
            <person name="Banfield J.F."/>
        </authorList>
    </citation>
    <scope>NUCLEOTIDE SEQUENCE [LARGE SCALE GENOMIC DNA]</scope>
</reference>
<organism evidence="2 3">
    <name type="scientific">Candidatus Kerfeldbacteria bacterium RIFCSPLOWO2_01_FULL_48_11</name>
    <dbReference type="NCBI Taxonomy" id="1798543"/>
    <lineage>
        <taxon>Bacteria</taxon>
        <taxon>Candidatus Kerfeldiibacteriota</taxon>
    </lineage>
</organism>
<proteinExistence type="predicted"/>
<accession>A0A1G2B505</accession>
<evidence type="ECO:0000313" key="2">
    <source>
        <dbReference type="EMBL" id="OGY83290.1"/>
    </source>
</evidence>
<sequence>MKKSLPITLIVTAVIVVAVFLLTKQQVAAPTQNVNEAAPKSVVNETPDTNTVNQTQLDEQGAQVVNEAKIPDPFSLVPPMNNADKRVTKKPFGIHITTATSPVQPERFAGYHTAVDFEMLSEDEYDADTPINVICDGALVRKQTASGYGGYAVQRCTINGEDVMVIYGHLDILRITDEVDLAPGDFLGYLGAHESTQTDGERKHLHLGIHKGTEINIKGYVSTESQLDGWLDPCEYVC</sequence>
<protein>
    <recommendedName>
        <fullName evidence="1">M23ase beta-sheet core domain-containing protein</fullName>
    </recommendedName>
</protein>
<dbReference type="InterPro" id="IPR016047">
    <property type="entry name" value="M23ase_b-sheet_dom"/>
</dbReference>
<dbReference type="SUPFAM" id="SSF51261">
    <property type="entry name" value="Duplicated hybrid motif"/>
    <property type="match status" value="1"/>
</dbReference>
<dbReference type="Proteomes" id="UP000179164">
    <property type="component" value="Unassembled WGS sequence"/>
</dbReference>
<feature type="domain" description="M23ase beta-sheet core" evidence="1">
    <location>
        <begin position="125"/>
        <end position="213"/>
    </location>
</feature>
<name>A0A1G2B505_9BACT</name>
<dbReference type="AlphaFoldDB" id="A0A1G2B505"/>
<dbReference type="Gene3D" id="2.70.70.10">
    <property type="entry name" value="Glucose Permease (Domain IIA)"/>
    <property type="match status" value="1"/>
</dbReference>
<gene>
    <name evidence="2" type="ORF">A2898_03295</name>
</gene>
<evidence type="ECO:0000259" key="1">
    <source>
        <dbReference type="Pfam" id="PF01551"/>
    </source>
</evidence>
<dbReference type="InterPro" id="IPR011055">
    <property type="entry name" value="Dup_hybrid_motif"/>
</dbReference>
<comment type="caution">
    <text evidence="2">The sequence shown here is derived from an EMBL/GenBank/DDBJ whole genome shotgun (WGS) entry which is preliminary data.</text>
</comment>
<dbReference type="EMBL" id="MHKE01000014">
    <property type="protein sequence ID" value="OGY83290.1"/>
    <property type="molecule type" value="Genomic_DNA"/>
</dbReference>
<evidence type="ECO:0000313" key="3">
    <source>
        <dbReference type="Proteomes" id="UP000179164"/>
    </source>
</evidence>
<dbReference type="Pfam" id="PF01551">
    <property type="entry name" value="Peptidase_M23"/>
    <property type="match status" value="1"/>
</dbReference>